<dbReference type="Proteomes" id="UP001596091">
    <property type="component" value="Unassembled WGS sequence"/>
</dbReference>
<dbReference type="Gene3D" id="3.40.50.410">
    <property type="entry name" value="von Willebrand factor, type A domain"/>
    <property type="match status" value="1"/>
</dbReference>
<feature type="domain" description="VWFA" evidence="2">
    <location>
        <begin position="78"/>
        <end position="270"/>
    </location>
</feature>
<evidence type="ECO:0000313" key="4">
    <source>
        <dbReference type="Proteomes" id="UP001596091"/>
    </source>
</evidence>
<evidence type="ECO:0000259" key="2">
    <source>
        <dbReference type="PROSITE" id="PS50234"/>
    </source>
</evidence>
<keyword evidence="1" id="KW-0732">Signal</keyword>
<reference evidence="4" key="1">
    <citation type="journal article" date="2019" name="Int. J. Syst. Evol. Microbiol.">
        <title>The Global Catalogue of Microorganisms (GCM) 10K type strain sequencing project: providing services to taxonomists for standard genome sequencing and annotation.</title>
        <authorList>
            <consortium name="The Broad Institute Genomics Platform"/>
            <consortium name="The Broad Institute Genome Sequencing Center for Infectious Disease"/>
            <person name="Wu L."/>
            <person name="Ma J."/>
        </authorList>
    </citation>
    <scope>NUCLEOTIDE SEQUENCE [LARGE SCALE GENOMIC DNA]</scope>
    <source>
        <strain evidence="4">JCM 4087</strain>
    </source>
</reference>
<dbReference type="InterPro" id="IPR036465">
    <property type="entry name" value="vWFA_dom_sf"/>
</dbReference>
<comment type="caution">
    <text evidence="3">The sequence shown here is derived from an EMBL/GenBank/DDBJ whole genome shotgun (WGS) entry which is preliminary data.</text>
</comment>
<evidence type="ECO:0000313" key="3">
    <source>
        <dbReference type="EMBL" id="MFC5861233.1"/>
    </source>
</evidence>
<dbReference type="SUPFAM" id="SSF53300">
    <property type="entry name" value="vWA-like"/>
    <property type="match status" value="1"/>
</dbReference>
<dbReference type="InterPro" id="IPR002035">
    <property type="entry name" value="VWF_A"/>
</dbReference>
<dbReference type="NCBIfam" id="TIGR03436">
    <property type="entry name" value="acidobact_VWFA"/>
    <property type="match status" value="1"/>
</dbReference>
<gene>
    <name evidence="3" type="ORF">ACFPT7_02890</name>
</gene>
<proteinExistence type="predicted"/>
<protein>
    <submittedName>
        <fullName evidence="3">VWA domain-containing protein</fullName>
    </submittedName>
</protein>
<accession>A0ABW1ECX9</accession>
<evidence type="ECO:0000256" key="1">
    <source>
        <dbReference type="SAM" id="SignalP"/>
    </source>
</evidence>
<dbReference type="RefSeq" id="WP_263334134.1">
    <property type="nucleotide sequence ID" value="NZ_JAGSYH010000002.1"/>
</dbReference>
<feature type="signal peptide" evidence="1">
    <location>
        <begin position="1"/>
        <end position="21"/>
    </location>
</feature>
<organism evidence="3 4">
    <name type="scientific">Acidicapsa dinghuensis</name>
    <dbReference type="NCBI Taxonomy" id="2218256"/>
    <lineage>
        <taxon>Bacteria</taxon>
        <taxon>Pseudomonadati</taxon>
        <taxon>Acidobacteriota</taxon>
        <taxon>Terriglobia</taxon>
        <taxon>Terriglobales</taxon>
        <taxon>Acidobacteriaceae</taxon>
        <taxon>Acidicapsa</taxon>
    </lineage>
</organism>
<dbReference type="PROSITE" id="PS50234">
    <property type="entry name" value="VWFA"/>
    <property type="match status" value="1"/>
</dbReference>
<dbReference type="InterPro" id="IPR017802">
    <property type="entry name" value="VWFA-rel_acidobac-type"/>
</dbReference>
<name>A0ABW1ECX9_9BACT</name>
<sequence length="312" mass="34431">MRIFAAACLLVTGLSSTICSAQTTTFHSETRLVTLTFSARDADGRAVGSLNADDFSVYEDGVEQKIGMFSRQSELPLTLGLLVDSSESQDKFLKEHLRDIRLFLASVLRPQDQAFAVCFGNHLRLVSDFSSDAAKITDGLARFNKGDRDFPEMEPDDSREGGSAVYDSIFASVAEKLNSTGARRKALILFSDGEENASAHDEIDTIAAAQSADTLVYAIRYTKISHHKLTADNRHGIAGLKHIAEQTGGRDFDALHVDVNEAFRQIGDELRTMYFVGYYSTNKAQDHSFRKIVIEPHTEGITLRAKTGYYAQ</sequence>
<dbReference type="EMBL" id="JBHSPH010000001">
    <property type="protein sequence ID" value="MFC5861233.1"/>
    <property type="molecule type" value="Genomic_DNA"/>
</dbReference>
<keyword evidence="4" id="KW-1185">Reference proteome</keyword>
<feature type="chain" id="PRO_5045496599" evidence="1">
    <location>
        <begin position="22"/>
        <end position="312"/>
    </location>
</feature>